<feature type="non-terminal residue" evidence="1">
    <location>
        <position position="558"/>
    </location>
</feature>
<reference evidence="1" key="1">
    <citation type="submission" date="2020-05" db="EMBL/GenBank/DDBJ databases">
        <authorList>
            <person name="Chiriac C."/>
            <person name="Salcher M."/>
            <person name="Ghai R."/>
            <person name="Kavagutti S V."/>
        </authorList>
    </citation>
    <scope>NUCLEOTIDE SEQUENCE</scope>
</reference>
<dbReference type="GO" id="GO:0030246">
    <property type="term" value="F:carbohydrate binding"/>
    <property type="evidence" value="ECO:0007669"/>
    <property type="project" value="UniProtKB-KW"/>
</dbReference>
<dbReference type="Pfam" id="PF13385">
    <property type="entry name" value="Laminin_G_3"/>
    <property type="match status" value="1"/>
</dbReference>
<sequence>MAQFLIKYSSTSGVVPTSAELPIRQIAVNTADGKLFIKKNDGTILTFESADVFARAVHSHAISDVTGLQDALDTLTTAASAAQSGADASLKSASNLSDLGSASTARTNLGVDSSVEVDGKISTSKTASDSYTDAAIAALINGSPATLDTLKEIADALAAGSDVATALATSIAGVSSRVDTLEGQNLDSRLTTAQSAADAAQGTADSAVSAASTAQSTADTAVTNAATAQSAADAAQSTADSAVSAAATAQSGADASVKKSANLGDLADAAASRTNLGVDSSGEVDSKVSTAVGAAQTTLQTSIDGVSGRVTTLEGQNLDSRLSSAEGTIAGLGTMSTQNADNITITGGSIGAGSVPTDSGVILTENSTIDGGTFSGFNGGGGGGDSTPYAVSLPGANNYLMAPGLNLGIGTGNYTIEMFTNISAYNPAGADLAVLFDARGVGTLSSEGPLFYVSPEAGHLRLYSNNGVVAEGTEALPIPTSGWHHLAAVRENGAVTLYIDGVSVASGADSTNWTSSQLFINAIEADTSLGADMKVGSLRVSSVARYSGSAFTPPSAVF</sequence>
<gene>
    <name evidence="1" type="ORF">UFOVP1094_1</name>
</gene>
<keyword evidence="1" id="KW-0430">Lectin</keyword>
<dbReference type="SUPFAM" id="SSF49899">
    <property type="entry name" value="Concanavalin A-like lectins/glucanases"/>
    <property type="match status" value="1"/>
</dbReference>
<dbReference type="Gene3D" id="2.60.120.200">
    <property type="match status" value="1"/>
</dbReference>
<protein>
    <submittedName>
        <fullName evidence="1">Concanavalin A-like lectin/glucanases superfamily</fullName>
    </submittedName>
</protein>
<accession>A0A6J5QFQ7</accession>
<evidence type="ECO:0000313" key="1">
    <source>
        <dbReference type="EMBL" id="CAB4182392.1"/>
    </source>
</evidence>
<dbReference type="InterPro" id="IPR013320">
    <property type="entry name" value="ConA-like_dom_sf"/>
</dbReference>
<proteinExistence type="predicted"/>
<organism evidence="1">
    <name type="scientific">uncultured Caudovirales phage</name>
    <dbReference type="NCBI Taxonomy" id="2100421"/>
    <lineage>
        <taxon>Viruses</taxon>
        <taxon>Duplodnaviria</taxon>
        <taxon>Heunggongvirae</taxon>
        <taxon>Uroviricota</taxon>
        <taxon>Caudoviricetes</taxon>
        <taxon>Peduoviridae</taxon>
        <taxon>Maltschvirus</taxon>
        <taxon>Maltschvirus maltsch</taxon>
    </lineage>
</organism>
<dbReference type="EMBL" id="LR797034">
    <property type="protein sequence ID" value="CAB4182392.1"/>
    <property type="molecule type" value="Genomic_DNA"/>
</dbReference>
<name>A0A6J5QFQ7_9CAUD</name>